<protein>
    <submittedName>
        <fullName evidence="2">Uncharacterized protein</fullName>
    </submittedName>
</protein>
<reference evidence="2 3" key="1">
    <citation type="submission" date="2013-09" db="EMBL/GenBank/DDBJ databases">
        <title>Corchorus capsularis genome sequencing.</title>
        <authorList>
            <person name="Alam M."/>
            <person name="Haque M.S."/>
            <person name="Islam M.S."/>
            <person name="Emdad E.M."/>
            <person name="Islam M.M."/>
            <person name="Ahmed B."/>
            <person name="Halim A."/>
            <person name="Hossen Q.M.M."/>
            <person name="Hossain M.Z."/>
            <person name="Ahmed R."/>
            <person name="Khan M.M."/>
            <person name="Islam R."/>
            <person name="Rashid M.M."/>
            <person name="Khan S.A."/>
            <person name="Rahman M.S."/>
            <person name="Alam M."/>
        </authorList>
    </citation>
    <scope>NUCLEOTIDE SEQUENCE [LARGE SCALE GENOMIC DNA]</scope>
    <source>
        <strain evidence="3">cv. CVL-1</strain>
        <tissue evidence="2">Whole seedling</tissue>
    </source>
</reference>
<name>A0A1R3I2J0_COCAP</name>
<dbReference type="AlphaFoldDB" id="A0A1R3I2J0"/>
<feature type="region of interest" description="Disordered" evidence="1">
    <location>
        <begin position="102"/>
        <end position="160"/>
    </location>
</feature>
<evidence type="ECO:0000256" key="1">
    <source>
        <dbReference type="SAM" id="MobiDB-lite"/>
    </source>
</evidence>
<sequence length="184" mass="20664">MADHVLPITISEFPSFLGCIGVGIVYIVEEYRGESESLSNKNGEIHESESRSGMASVVPARVPAEHKLALLKQEPDYILQSAVELVVEVKLRYKVVKVDVKDARKQSASPPPPPRADEYEQTRRYSPPPPPDVDPPADEYERIRPPPPNPRADEYERIRRHGAQVATLNIIAVQSMSEEKKMWA</sequence>
<keyword evidence="3" id="KW-1185">Reference proteome</keyword>
<evidence type="ECO:0000313" key="2">
    <source>
        <dbReference type="EMBL" id="OMO76802.1"/>
    </source>
</evidence>
<organism evidence="2 3">
    <name type="scientific">Corchorus capsularis</name>
    <name type="common">Jute</name>
    <dbReference type="NCBI Taxonomy" id="210143"/>
    <lineage>
        <taxon>Eukaryota</taxon>
        <taxon>Viridiplantae</taxon>
        <taxon>Streptophyta</taxon>
        <taxon>Embryophyta</taxon>
        <taxon>Tracheophyta</taxon>
        <taxon>Spermatophyta</taxon>
        <taxon>Magnoliopsida</taxon>
        <taxon>eudicotyledons</taxon>
        <taxon>Gunneridae</taxon>
        <taxon>Pentapetalae</taxon>
        <taxon>rosids</taxon>
        <taxon>malvids</taxon>
        <taxon>Malvales</taxon>
        <taxon>Malvaceae</taxon>
        <taxon>Grewioideae</taxon>
        <taxon>Apeibeae</taxon>
        <taxon>Corchorus</taxon>
    </lineage>
</organism>
<dbReference type="EMBL" id="AWWV01010845">
    <property type="protein sequence ID" value="OMO76802.1"/>
    <property type="molecule type" value="Genomic_DNA"/>
</dbReference>
<dbReference type="Proteomes" id="UP000188268">
    <property type="component" value="Unassembled WGS sequence"/>
</dbReference>
<comment type="caution">
    <text evidence="2">The sequence shown here is derived from an EMBL/GenBank/DDBJ whole genome shotgun (WGS) entry which is preliminary data.</text>
</comment>
<accession>A0A1R3I2J0</accession>
<gene>
    <name evidence="2" type="ORF">CCACVL1_15408</name>
</gene>
<proteinExistence type="predicted"/>
<dbReference type="Gramene" id="OMO76802">
    <property type="protein sequence ID" value="OMO76802"/>
    <property type="gene ID" value="CCACVL1_15408"/>
</dbReference>
<evidence type="ECO:0000313" key="3">
    <source>
        <dbReference type="Proteomes" id="UP000188268"/>
    </source>
</evidence>